<keyword evidence="3" id="KW-1185">Reference proteome</keyword>
<protein>
    <submittedName>
        <fullName evidence="2">Uncharacterized protein</fullName>
    </submittedName>
</protein>
<dbReference type="Proteomes" id="UP001151760">
    <property type="component" value="Unassembled WGS sequence"/>
</dbReference>
<name>A0ABQ5F220_9ASTR</name>
<feature type="compositionally biased region" description="Low complexity" evidence="1">
    <location>
        <begin position="121"/>
        <end position="137"/>
    </location>
</feature>
<feature type="region of interest" description="Disordered" evidence="1">
    <location>
        <begin position="119"/>
        <end position="140"/>
    </location>
</feature>
<reference evidence="2" key="2">
    <citation type="submission" date="2022-01" db="EMBL/GenBank/DDBJ databases">
        <authorList>
            <person name="Yamashiro T."/>
            <person name="Shiraishi A."/>
            <person name="Satake H."/>
            <person name="Nakayama K."/>
        </authorList>
    </citation>
    <scope>NUCLEOTIDE SEQUENCE</scope>
</reference>
<comment type="caution">
    <text evidence="2">The sequence shown here is derived from an EMBL/GenBank/DDBJ whole genome shotgun (WGS) entry which is preliminary data.</text>
</comment>
<organism evidence="2 3">
    <name type="scientific">Tanacetum coccineum</name>
    <dbReference type="NCBI Taxonomy" id="301880"/>
    <lineage>
        <taxon>Eukaryota</taxon>
        <taxon>Viridiplantae</taxon>
        <taxon>Streptophyta</taxon>
        <taxon>Embryophyta</taxon>
        <taxon>Tracheophyta</taxon>
        <taxon>Spermatophyta</taxon>
        <taxon>Magnoliopsida</taxon>
        <taxon>eudicotyledons</taxon>
        <taxon>Gunneridae</taxon>
        <taxon>Pentapetalae</taxon>
        <taxon>asterids</taxon>
        <taxon>campanulids</taxon>
        <taxon>Asterales</taxon>
        <taxon>Asteraceae</taxon>
        <taxon>Asteroideae</taxon>
        <taxon>Anthemideae</taxon>
        <taxon>Anthemidinae</taxon>
        <taxon>Tanacetum</taxon>
    </lineage>
</organism>
<evidence type="ECO:0000313" key="3">
    <source>
        <dbReference type="Proteomes" id="UP001151760"/>
    </source>
</evidence>
<proteinExistence type="predicted"/>
<dbReference type="EMBL" id="BQNB010016924">
    <property type="protein sequence ID" value="GJT57358.1"/>
    <property type="molecule type" value="Genomic_DNA"/>
</dbReference>
<reference evidence="2" key="1">
    <citation type="journal article" date="2022" name="Int. J. Mol. Sci.">
        <title>Draft Genome of Tanacetum Coccineum: Genomic Comparison of Closely Related Tanacetum-Family Plants.</title>
        <authorList>
            <person name="Yamashiro T."/>
            <person name="Shiraishi A."/>
            <person name="Nakayama K."/>
            <person name="Satake H."/>
        </authorList>
    </citation>
    <scope>NUCLEOTIDE SEQUENCE</scope>
</reference>
<accession>A0ABQ5F220</accession>
<evidence type="ECO:0000256" key="1">
    <source>
        <dbReference type="SAM" id="MobiDB-lite"/>
    </source>
</evidence>
<gene>
    <name evidence="2" type="ORF">Tco_0992412</name>
</gene>
<sequence>MAISVISISSEESVGTSTARVILFGTIPATIPATVPIVDPPIVHDDTPLIPTETPTIPPTAPTIPYTLQFMYTDSSDSDSSNITSVRKMLTVRQRVGLLPTHQLALRYLEDHFSSDHFISDDSSPDSSSDSASGYSSGHFIPDSPFDTPVAISARLSHKRCRSPTTSVPIATLVPGALSLVRADLQLPRKRTRGSIFMTDFEVSSEESYEPYTEPDIDSDVLADIDACIMADTAAARETDVRVDVGIEIKDEVEEEAASRDRGTIKIVIDRVSQPIVSDDDP</sequence>
<evidence type="ECO:0000313" key="2">
    <source>
        <dbReference type="EMBL" id="GJT57358.1"/>
    </source>
</evidence>